<feature type="transmembrane region" description="Helical" evidence="6">
    <location>
        <begin position="177"/>
        <end position="197"/>
    </location>
</feature>
<dbReference type="Gene3D" id="1.20.1740.10">
    <property type="entry name" value="Amino acid/polyamine transporter I"/>
    <property type="match status" value="1"/>
</dbReference>
<protein>
    <submittedName>
        <fullName evidence="7">Amino acid transporter</fullName>
    </submittedName>
</protein>
<feature type="transmembrane region" description="Helical" evidence="6">
    <location>
        <begin position="456"/>
        <end position="477"/>
    </location>
</feature>
<dbReference type="AlphaFoldDB" id="A0A316YPS0"/>
<dbReference type="GO" id="GO:0022857">
    <property type="term" value="F:transmembrane transporter activity"/>
    <property type="evidence" value="ECO:0007669"/>
    <property type="project" value="InterPro"/>
</dbReference>
<feature type="transmembrane region" description="Helical" evidence="6">
    <location>
        <begin position="387"/>
        <end position="407"/>
    </location>
</feature>
<dbReference type="GO" id="GO:0016020">
    <property type="term" value="C:membrane"/>
    <property type="evidence" value="ECO:0007669"/>
    <property type="project" value="UniProtKB-SubCell"/>
</dbReference>
<evidence type="ECO:0000256" key="5">
    <source>
        <dbReference type="ARBA" id="ARBA00023136"/>
    </source>
</evidence>
<feature type="transmembrane region" description="Helical" evidence="6">
    <location>
        <begin position="245"/>
        <end position="267"/>
    </location>
</feature>
<dbReference type="EMBL" id="KZ819636">
    <property type="protein sequence ID" value="PWN91026.1"/>
    <property type="molecule type" value="Genomic_DNA"/>
</dbReference>
<feature type="transmembrane region" description="Helical" evidence="6">
    <location>
        <begin position="204"/>
        <end position="225"/>
    </location>
</feature>
<dbReference type="InParanoid" id="A0A316YPS0"/>
<evidence type="ECO:0000313" key="8">
    <source>
        <dbReference type="Proteomes" id="UP000245768"/>
    </source>
</evidence>
<evidence type="ECO:0000256" key="4">
    <source>
        <dbReference type="ARBA" id="ARBA00022989"/>
    </source>
</evidence>
<keyword evidence="2" id="KW-0813">Transport</keyword>
<dbReference type="PANTHER" id="PTHR45649:SF28">
    <property type="entry name" value="TRANSPORTER, PUTATIVE (EUROFUNG)-RELATED"/>
    <property type="match status" value="1"/>
</dbReference>
<feature type="transmembrane region" description="Helical" evidence="6">
    <location>
        <begin position="83"/>
        <end position="104"/>
    </location>
</feature>
<proteinExistence type="predicted"/>
<keyword evidence="3 6" id="KW-0812">Transmembrane</keyword>
<organism evidence="7 8">
    <name type="scientific">Acaromyces ingoldii</name>
    <dbReference type="NCBI Taxonomy" id="215250"/>
    <lineage>
        <taxon>Eukaryota</taxon>
        <taxon>Fungi</taxon>
        <taxon>Dikarya</taxon>
        <taxon>Basidiomycota</taxon>
        <taxon>Ustilaginomycotina</taxon>
        <taxon>Exobasidiomycetes</taxon>
        <taxon>Exobasidiales</taxon>
        <taxon>Cryptobasidiaceae</taxon>
        <taxon>Acaromyces</taxon>
    </lineage>
</organism>
<dbReference type="InterPro" id="IPR002293">
    <property type="entry name" value="AA/rel_permease1"/>
</dbReference>
<feature type="transmembrane region" description="Helical" evidence="6">
    <location>
        <begin position="287"/>
        <end position="311"/>
    </location>
</feature>
<evidence type="ECO:0000313" key="7">
    <source>
        <dbReference type="EMBL" id="PWN91026.1"/>
    </source>
</evidence>
<dbReference type="Pfam" id="PF13520">
    <property type="entry name" value="AA_permease_2"/>
    <property type="match status" value="1"/>
</dbReference>
<evidence type="ECO:0000256" key="6">
    <source>
        <dbReference type="SAM" id="Phobius"/>
    </source>
</evidence>
<dbReference type="Proteomes" id="UP000245768">
    <property type="component" value="Unassembled WGS sequence"/>
</dbReference>
<keyword evidence="4 6" id="KW-1133">Transmembrane helix</keyword>
<keyword evidence="5 6" id="KW-0472">Membrane</keyword>
<dbReference type="OrthoDB" id="3900342at2759"/>
<sequence>MSDLTVAEKQEKAAVDTQAYRNSSVEGDADKTVLKHELGYEPEDHLQRNRSLLTLLFQSLAIAAIPYGEGGPLLSAIYGGGQLSIFLGWIIVCILNECVAVSLAELASRWPTSAGPSYWSFQLLDPKSNARVLAAYATGWTWIIGNITIALSVNFGFASLISATASLFHPDWTASSWQLLLIFYAICLGTLLVCALFNRHLPLVDTFCAAFTLVTIFVCLIALSAKADVGRHSAAYALGHYDKSLAGYGGFTWFIGLLPAAYTFSAIGMISSMAEECRDAAVKLPQAISLCVPVGGLAGIFFILPICFTLPPLEDIVNNSGGQALPYIFDSVMGSPGGGLGLIVLVLFVTAFCSISITVAASRATWAFARDDAMPGARWLGKVNSKLGVPLWSLALVTLVQMLLGLINLGSTSAFTAFVSVGVIALNLSYVIPIATSMAKGRTEVAKARFRCPTPVGWIVNSISVIWIFFELVLFSMPTALPVTATSMNYASVVLVGLGSIALAWYFIHARRTYNGPPEAQS</sequence>
<feature type="transmembrane region" description="Helical" evidence="6">
    <location>
        <begin position="133"/>
        <end position="157"/>
    </location>
</feature>
<feature type="transmembrane region" description="Helical" evidence="6">
    <location>
        <begin position="52"/>
        <end position="68"/>
    </location>
</feature>
<reference evidence="7" key="1">
    <citation type="journal article" date="2018" name="Mol. Biol. Evol.">
        <title>Broad Genomic Sampling Reveals a Smut Pathogenic Ancestry of the Fungal Clade Ustilaginomycotina.</title>
        <authorList>
            <person name="Kijpornyongpan T."/>
            <person name="Mondo S.J."/>
            <person name="Barry K."/>
            <person name="Sandor L."/>
            <person name="Lee J."/>
            <person name="Lipzen A."/>
            <person name="Pangilinan J."/>
            <person name="LaButti K."/>
            <person name="Hainaut M."/>
            <person name="Henrissat B."/>
            <person name="Grigoriev I.V."/>
            <person name="Spatafora J.W."/>
            <person name="Aime M.C."/>
        </authorList>
    </citation>
    <scope>NUCLEOTIDE SEQUENCE [LARGE SCALE GENOMIC DNA]</scope>
    <source>
        <strain evidence="7">MCA 4198</strain>
    </source>
</reference>
<evidence type="ECO:0000256" key="1">
    <source>
        <dbReference type="ARBA" id="ARBA00004141"/>
    </source>
</evidence>
<name>A0A316YPS0_9BASI</name>
<feature type="transmembrane region" description="Helical" evidence="6">
    <location>
        <begin position="489"/>
        <end position="508"/>
    </location>
</feature>
<evidence type="ECO:0000256" key="3">
    <source>
        <dbReference type="ARBA" id="ARBA00022692"/>
    </source>
</evidence>
<accession>A0A316YPS0</accession>
<evidence type="ECO:0000256" key="2">
    <source>
        <dbReference type="ARBA" id="ARBA00022448"/>
    </source>
</evidence>
<gene>
    <name evidence="7" type="ORF">FA10DRAFT_252770</name>
</gene>
<dbReference type="PIRSF" id="PIRSF006060">
    <property type="entry name" value="AA_transporter"/>
    <property type="match status" value="1"/>
</dbReference>
<keyword evidence="8" id="KW-1185">Reference proteome</keyword>
<dbReference type="GeneID" id="37041581"/>
<dbReference type="STRING" id="215250.A0A316YPS0"/>
<feature type="transmembrane region" description="Helical" evidence="6">
    <location>
        <begin position="340"/>
        <end position="366"/>
    </location>
</feature>
<dbReference type="RefSeq" id="XP_025378224.1">
    <property type="nucleotide sequence ID" value="XM_025519665.1"/>
</dbReference>
<dbReference type="PANTHER" id="PTHR45649">
    <property type="entry name" value="AMINO-ACID PERMEASE BAT1"/>
    <property type="match status" value="1"/>
</dbReference>
<feature type="transmembrane region" description="Helical" evidence="6">
    <location>
        <begin position="413"/>
        <end position="435"/>
    </location>
</feature>
<comment type="subcellular location">
    <subcellularLocation>
        <location evidence="1">Membrane</location>
        <topology evidence="1">Multi-pass membrane protein</topology>
    </subcellularLocation>
</comment>